<dbReference type="PANTHER" id="PTHR46696:SF1">
    <property type="entry name" value="CYTOCHROME P450 YJIB-RELATED"/>
    <property type="match status" value="1"/>
</dbReference>
<dbReference type="InterPro" id="IPR002397">
    <property type="entry name" value="Cyt_P450_B"/>
</dbReference>
<reference evidence="8" key="1">
    <citation type="submission" date="2021-04" db="EMBL/GenBank/DDBJ databases">
        <title>Sequencing of actinobacteria type strains.</title>
        <authorList>
            <person name="Nguyen G.-S."/>
            <person name="Wentzel A."/>
        </authorList>
    </citation>
    <scope>NUCLEOTIDE SEQUENCE</scope>
    <source>
        <strain evidence="8">DSM 42095</strain>
    </source>
</reference>
<dbReference type="FunFam" id="1.10.630.10:FF:000018">
    <property type="entry name" value="Cytochrome P450 monooxygenase"/>
    <property type="match status" value="1"/>
</dbReference>
<protein>
    <submittedName>
        <fullName evidence="8">Cytochrome P450</fullName>
    </submittedName>
</protein>
<dbReference type="InterPro" id="IPR001128">
    <property type="entry name" value="Cyt_P450"/>
</dbReference>
<comment type="caution">
    <text evidence="8">The sequence shown here is derived from an EMBL/GenBank/DDBJ whole genome shotgun (WGS) entry which is preliminary data.</text>
</comment>
<keyword evidence="5 7" id="KW-0408">Iron</keyword>
<evidence type="ECO:0000256" key="4">
    <source>
        <dbReference type="ARBA" id="ARBA00023002"/>
    </source>
</evidence>
<gene>
    <name evidence="8" type="ORF">KDA82_32025</name>
</gene>
<evidence type="ECO:0000256" key="6">
    <source>
        <dbReference type="ARBA" id="ARBA00023033"/>
    </source>
</evidence>
<dbReference type="GO" id="GO:0020037">
    <property type="term" value="F:heme binding"/>
    <property type="evidence" value="ECO:0007669"/>
    <property type="project" value="InterPro"/>
</dbReference>
<evidence type="ECO:0000313" key="8">
    <source>
        <dbReference type="EMBL" id="MBR7677537.1"/>
    </source>
</evidence>
<dbReference type="EMBL" id="JAGSMN010000972">
    <property type="protein sequence ID" value="MBR7677537.1"/>
    <property type="molecule type" value="Genomic_DNA"/>
</dbReference>
<dbReference type="GO" id="GO:0005506">
    <property type="term" value="F:iron ion binding"/>
    <property type="evidence" value="ECO:0007669"/>
    <property type="project" value="InterPro"/>
</dbReference>
<dbReference type="PROSITE" id="PS00086">
    <property type="entry name" value="CYTOCHROME_P450"/>
    <property type="match status" value="1"/>
</dbReference>
<dbReference type="PRINTS" id="PR00359">
    <property type="entry name" value="BP450"/>
</dbReference>
<keyword evidence="4 7" id="KW-0560">Oxidoreductase</keyword>
<evidence type="ECO:0000256" key="7">
    <source>
        <dbReference type="RuleBase" id="RU000461"/>
    </source>
</evidence>
<keyword evidence="3 7" id="KW-0479">Metal-binding</keyword>
<dbReference type="Pfam" id="PF00067">
    <property type="entry name" value="p450"/>
    <property type="match status" value="1"/>
</dbReference>
<dbReference type="PANTHER" id="PTHR46696">
    <property type="entry name" value="P450, PUTATIVE (EUROFUNG)-RELATED"/>
    <property type="match status" value="1"/>
</dbReference>
<organism evidence="8 9">
    <name type="scientific">Streptomyces daliensis</name>
    <dbReference type="NCBI Taxonomy" id="299421"/>
    <lineage>
        <taxon>Bacteria</taxon>
        <taxon>Bacillati</taxon>
        <taxon>Actinomycetota</taxon>
        <taxon>Actinomycetes</taxon>
        <taxon>Kitasatosporales</taxon>
        <taxon>Streptomycetaceae</taxon>
        <taxon>Streptomyces</taxon>
    </lineage>
</organism>
<evidence type="ECO:0000256" key="2">
    <source>
        <dbReference type="ARBA" id="ARBA00022617"/>
    </source>
</evidence>
<evidence type="ECO:0000256" key="5">
    <source>
        <dbReference type="ARBA" id="ARBA00023004"/>
    </source>
</evidence>
<name>A0A8T4J5H2_9ACTN</name>
<dbReference type="InterPro" id="IPR017972">
    <property type="entry name" value="Cyt_P450_CS"/>
</dbReference>
<dbReference type="GO" id="GO:0016705">
    <property type="term" value="F:oxidoreductase activity, acting on paired donors, with incorporation or reduction of molecular oxygen"/>
    <property type="evidence" value="ECO:0007669"/>
    <property type="project" value="InterPro"/>
</dbReference>
<evidence type="ECO:0000256" key="1">
    <source>
        <dbReference type="ARBA" id="ARBA00010617"/>
    </source>
</evidence>
<dbReference type="SUPFAM" id="SSF48264">
    <property type="entry name" value="Cytochrome P450"/>
    <property type="match status" value="1"/>
</dbReference>
<dbReference type="InterPro" id="IPR036396">
    <property type="entry name" value="Cyt_P450_sf"/>
</dbReference>
<dbReference type="GO" id="GO:0004497">
    <property type="term" value="F:monooxygenase activity"/>
    <property type="evidence" value="ECO:0007669"/>
    <property type="project" value="UniProtKB-KW"/>
</dbReference>
<accession>A0A8T4J5H2</accession>
<comment type="similarity">
    <text evidence="1 7">Belongs to the cytochrome P450 family.</text>
</comment>
<sequence length="405" mass="44098">MAAATGADGVLDLDALGDLFTRDPYPVYAWLRERGTVHRVRIPEGTDAWLVLGHEAARAALNDDRFSKSWAHASSDLGLEKLSSGTSMLVSDPPRHTRLRKLVAREFTARRVEAMAPRVQEMTDELLDAMLARADGRADLLDALAFPLPMSVICELLGVPFLDRDSFRGWTEAILTATPATMGRAAAAKESADAYLAALVERRRDEPGDDLFSGLIRTTDEDGDTLSSAELMGMAWLLLVAGHETTVHLIANGVLALLTHPEQLAALRADPSLIDNAVEEMLRFDGPVETPTYRFTLDPVEIDGTVIPGGGALVLPVLADADHDPARFPEPGRFDIRRETRGHVAFGHGIHFCLGAPLARLEARTAIATLLDRAPNLALDTHPDALTWRPGMLIRGPRRLPVRFA</sequence>
<dbReference type="Gene3D" id="1.10.630.10">
    <property type="entry name" value="Cytochrome P450"/>
    <property type="match status" value="1"/>
</dbReference>
<keyword evidence="6 7" id="KW-0503">Monooxygenase</keyword>
<keyword evidence="2 7" id="KW-0349">Heme</keyword>
<proteinExistence type="inferred from homology"/>
<dbReference type="Proteomes" id="UP000675554">
    <property type="component" value="Unassembled WGS sequence"/>
</dbReference>
<evidence type="ECO:0000256" key="3">
    <source>
        <dbReference type="ARBA" id="ARBA00022723"/>
    </source>
</evidence>
<keyword evidence="9" id="KW-1185">Reference proteome</keyword>
<evidence type="ECO:0000313" key="9">
    <source>
        <dbReference type="Proteomes" id="UP000675554"/>
    </source>
</evidence>
<dbReference type="CDD" id="cd11029">
    <property type="entry name" value="CYP107-like"/>
    <property type="match status" value="1"/>
</dbReference>
<dbReference type="AlphaFoldDB" id="A0A8T4J5H2"/>